<reference evidence="2 3" key="1">
    <citation type="submission" date="2018-06" db="EMBL/GenBank/DDBJ databases">
        <title>A transcriptomic atlas of mushroom development highlights an independent origin of complex multicellularity.</title>
        <authorList>
            <consortium name="DOE Joint Genome Institute"/>
            <person name="Krizsan K."/>
            <person name="Almasi E."/>
            <person name="Merenyi Z."/>
            <person name="Sahu N."/>
            <person name="Viragh M."/>
            <person name="Koszo T."/>
            <person name="Mondo S."/>
            <person name="Kiss B."/>
            <person name="Balint B."/>
            <person name="Kues U."/>
            <person name="Barry K."/>
            <person name="Hegedus J.C."/>
            <person name="Henrissat B."/>
            <person name="Johnson J."/>
            <person name="Lipzen A."/>
            <person name="Ohm R."/>
            <person name="Nagy I."/>
            <person name="Pangilinan J."/>
            <person name="Yan J."/>
            <person name="Xiong Y."/>
            <person name="Grigoriev I.V."/>
            <person name="Hibbett D.S."/>
            <person name="Nagy L.G."/>
        </authorList>
    </citation>
    <scope>NUCLEOTIDE SEQUENCE [LARGE SCALE GENOMIC DNA]</scope>
    <source>
        <strain evidence="2 3">SZMC22713</strain>
    </source>
</reference>
<sequence length="82" mass="9121">AGYTSDSLCSKILMSPGDYSAFSRSDGVLFCKNLHGDSVIVIPRTLLGGRSLTEIVIDSGHTVLGHLGCNKTVEYIRRWYWW</sequence>
<feature type="non-terminal residue" evidence="2">
    <location>
        <position position="1"/>
    </location>
</feature>
<name>A0A4Y7PFL7_9AGAM</name>
<evidence type="ECO:0000313" key="2">
    <source>
        <dbReference type="EMBL" id="TDL14193.1"/>
    </source>
</evidence>
<dbReference type="VEuPathDB" id="FungiDB:BD410DRAFT_694951"/>
<gene>
    <name evidence="2" type="ORF">BD410DRAFT_694951</name>
</gene>
<feature type="domain" description="Integrase zinc-binding" evidence="1">
    <location>
        <begin position="51"/>
        <end position="82"/>
    </location>
</feature>
<organism evidence="2 3">
    <name type="scientific">Rickenella mellea</name>
    <dbReference type="NCBI Taxonomy" id="50990"/>
    <lineage>
        <taxon>Eukaryota</taxon>
        <taxon>Fungi</taxon>
        <taxon>Dikarya</taxon>
        <taxon>Basidiomycota</taxon>
        <taxon>Agaricomycotina</taxon>
        <taxon>Agaricomycetes</taxon>
        <taxon>Hymenochaetales</taxon>
        <taxon>Rickenellaceae</taxon>
        <taxon>Rickenella</taxon>
    </lineage>
</organism>
<evidence type="ECO:0000313" key="3">
    <source>
        <dbReference type="Proteomes" id="UP000294933"/>
    </source>
</evidence>
<dbReference type="EMBL" id="ML170374">
    <property type="protein sequence ID" value="TDL14193.1"/>
    <property type="molecule type" value="Genomic_DNA"/>
</dbReference>
<dbReference type="AlphaFoldDB" id="A0A4Y7PFL7"/>
<dbReference type="InterPro" id="IPR041588">
    <property type="entry name" value="Integrase_H2C2"/>
</dbReference>
<evidence type="ECO:0000259" key="1">
    <source>
        <dbReference type="Pfam" id="PF17921"/>
    </source>
</evidence>
<dbReference type="OrthoDB" id="3249394at2759"/>
<dbReference type="Gene3D" id="1.10.340.70">
    <property type="match status" value="1"/>
</dbReference>
<dbReference type="STRING" id="50990.A0A4Y7PFL7"/>
<keyword evidence="3" id="KW-1185">Reference proteome</keyword>
<feature type="non-terminal residue" evidence="2">
    <location>
        <position position="82"/>
    </location>
</feature>
<dbReference type="Proteomes" id="UP000294933">
    <property type="component" value="Unassembled WGS sequence"/>
</dbReference>
<accession>A0A4Y7PFL7</accession>
<protein>
    <recommendedName>
        <fullName evidence="1">Integrase zinc-binding domain-containing protein</fullName>
    </recommendedName>
</protein>
<proteinExistence type="predicted"/>
<dbReference type="Pfam" id="PF17921">
    <property type="entry name" value="Integrase_H2C2"/>
    <property type="match status" value="1"/>
</dbReference>